<dbReference type="RefSeq" id="WP_239103426.1">
    <property type="nucleotide sequence ID" value="NZ_BAAAGP010000046.1"/>
</dbReference>
<comment type="caution">
    <text evidence="1">The sequence shown here is derived from an EMBL/GenBank/DDBJ whole genome shotgun (WGS) entry which is preliminary data.</text>
</comment>
<evidence type="ECO:0000313" key="2">
    <source>
        <dbReference type="Proteomes" id="UP000603904"/>
    </source>
</evidence>
<name>A0ABQ4FUT7_9ACTN</name>
<dbReference type="SUPFAM" id="SSF48452">
    <property type="entry name" value="TPR-like"/>
    <property type="match status" value="1"/>
</dbReference>
<dbReference type="Proteomes" id="UP000603904">
    <property type="component" value="Unassembled WGS sequence"/>
</dbReference>
<dbReference type="InterPro" id="IPR011990">
    <property type="entry name" value="TPR-like_helical_dom_sf"/>
</dbReference>
<organism evidence="1 2">
    <name type="scientific">Microbispora corallina</name>
    <dbReference type="NCBI Taxonomy" id="83302"/>
    <lineage>
        <taxon>Bacteria</taxon>
        <taxon>Bacillati</taxon>
        <taxon>Actinomycetota</taxon>
        <taxon>Actinomycetes</taxon>
        <taxon>Streptosporangiales</taxon>
        <taxon>Streptosporangiaceae</taxon>
        <taxon>Microbispora</taxon>
    </lineage>
</organism>
<keyword evidence="2" id="KW-1185">Reference proteome</keyword>
<dbReference type="PANTHER" id="PTHR46082:SF6">
    <property type="entry name" value="AAA+ ATPASE DOMAIN-CONTAINING PROTEIN-RELATED"/>
    <property type="match status" value="1"/>
</dbReference>
<reference evidence="1 2" key="1">
    <citation type="submission" date="2021-01" db="EMBL/GenBank/DDBJ databases">
        <title>Whole genome shotgun sequence of Microbispora corallina NBRC 16416.</title>
        <authorList>
            <person name="Komaki H."/>
            <person name="Tamura T."/>
        </authorList>
    </citation>
    <scope>NUCLEOTIDE SEQUENCE [LARGE SCALE GENOMIC DNA]</scope>
    <source>
        <strain evidence="1 2">NBRC 16416</strain>
    </source>
</reference>
<evidence type="ECO:0008006" key="3">
    <source>
        <dbReference type="Google" id="ProtNLM"/>
    </source>
</evidence>
<gene>
    <name evidence="1" type="ORF">Mco01_15790</name>
</gene>
<dbReference type="Pfam" id="PF13424">
    <property type="entry name" value="TPR_12"/>
    <property type="match status" value="1"/>
</dbReference>
<dbReference type="InterPro" id="IPR053137">
    <property type="entry name" value="NLR-like"/>
</dbReference>
<dbReference type="Gene3D" id="1.25.40.10">
    <property type="entry name" value="Tetratricopeptide repeat domain"/>
    <property type="match status" value="1"/>
</dbReference>
<protein>
    <recommendedName>
        <fullName evidence="3">Tetratricopeptide repeat protein</fullName>
    </recommendedName>
</protein>
<accession>A0ABQ4FUT7</accession>
<evidence type="ECO:0000313" key="1">
    <source>
        <dbReference type="EMBL" id="GIH38579.1"/>
    </source>
</evidence>
<proteinExistence type="predicted"/>
<dbReference type="EMBL" id="BOOC01000004">
    <property type="protein sequence ID" value="GIH38579.1"/>
    <property type="molecule type" value="Genomic_DNA"/>
</dbReference>
<dbReference type="PANTHER" id="PTHR46082">
    <property type="entry name" value="ATP/GTP-BINDING PROTEIN-RELATED"/>
    <property type="match status" value="1"/>
</dbReference>
<sequence length="75" mass="8466">MLGEEHPDTLTSQNNLALALRALGRLEEAEAEHRAVLEIRRRVLGEDHPDTLTSRNNLALVLRDLGRWAEAEVLE</sequence>